<dbReference type="GO" id="GO:0016020">
    <property type="term" value="C:membrane"/>
    <property type="evidence" value="ECO:0007669"/>
    <property type="project" value="UniProtKB-SubCell"/>
</dbReference>
<reference evidence="12" key="1">
    <citation type="submission" date="2018-05" db="EMBL/GenBank/DDBJ databases">
        <authorList>
            <person name="Lanie J.A."/>
            <person name="Ng W.-L."/>
            <person name="Kazmierczak K.M."/>
            <person name="Andrzejewski T.M."/>
            <person name="Davidsen T.M."/>
            <person name="Wayne K.J."/>
            <person name="Tettelin H."/>
            <person name="Glass J.I."/>
            <person name="Rusch D."/>
            <person name="Podicherti R."/>
            <person name="Tsui H.-C.T."/>
            <person name="Winkler M.E."/>
        </authorList>
    </citation>
    <scope>NUCLEOTIDE SEQUENCE</scope>
</reference>
<dbReference type="InterPro" id="IPR048254">
    <property type="entry name" value="CDP_ALCOHOL_P_TRANSF_CS"/>
</dbReference>
<organism evidence="12">
    <name type="scientific">marine metagenome</name>
    <dbReference type="NCBI Taxonomy" id="408172"/>
    <lineage>
        <taxon>unclassified sequences</taxon>
        <taxon>metagenomes</taxon>
        <taxon>ecological metagenomes</taxon>
    </lineage>
</organism>
<feature type="transmembrane region" description="Helical" evidence="11">
    <location>
        <begin position="156"/>
        <end position="177"/>
    </location>
</feature>
<feature type="transmembrane region" description="Helical" evidence="11">
    <location>
        <begin position="33"/>
        <end position="55"/>
    </location>
</feature>
<evidence type="ECO:0000256" key="2">
    <source>
        <dbReference type="ARBA" id="ARBA00010441"/>
    </source>
</evidence>
<feature type="transmembrane region" description="Helical" evidence="11">
    <location>
        <begin position="100"/>
        <end position="124"/>
    </location>
</feature>
<dbReference type="EMBL" id="UINC01078092">
    <property type="protein sequence ID" value="SVC18828.1"/>
    <property type="molecule type" value="Genomic_DNA"/>
</dbReference>
<comment type="similarity">
    <text evidence="2">Belongs to the CDP-alcohol phosphatidyltransferase class-I family.</text>
</comment>
<evidence type="ECO:0000256" key="9">
    <source>
        <dbReference type="ARBA" id="ARBA00023209"/>
    </source>
</evidence>
<keyword evidence="3" id="KW-0444">Lipid biosynthesis</keyword>
<keyword evidence="8 11" id="KW-0472">Membrane</keyword>
<dbReference type="InterPro" id="IPR000462">
    <property type="entry name" value="CDP-OH_P_trans"/>
</dbReference>
<keyword evidence="5 11" id="KW-0812">Transmembrane</keyword>
<evidence type="ECO:0000256" key="7">
    <source>
        <dbReference type="ARBA" id="ARBA00023098"/>
    </source>
</evidence>
<keyword evidence="9" id="KW-0594">Phospholipid biosynthesis</keyword>
<evidence type="ECO:0000256" key="1">
    <source>
        <dbReference type="ARBA" id="ARBA00004141"/>
    </source>
</evidence>
<dbReference type="Pfam" id="PF01066">
    <property type="entry name" value="CDP-OH_P_transf"/>
    <property type="match status" value="1"/>
</dbReference>
<evidence type="ECO:0000256" key="5">
    <source>
        <dbReference type="ARBA" id="ARBA00022692"/>
    </source>
</evidence>
<dbReference type="InterPro" id="IPR043130">
    <property type="entry name" value="CDP-OH_PTrfase_TM_dom"/>
</dbReference>
<protein>
    <recommendedName>
        <fullName evidence="13">CDP-diacylglycerol--glycerol-3-phosphate 3-phosphatidyltransferase</fullName>
    </recommendedName>
</protein>
<feature type="transmembrane region" description="Helical" evidence="11">
    <location>
        <begin position="76"/>
        <end position="94"/>
    </location>
</feature>
<dbReference type="Gene3D" id="1.20.120.1760">
    <property type="match status" value="1"/>
</dbReference>
<dbReference type="PANTHER" id="PTHR14269:SF11">
    <property type="entry name" value="CDP-DIACYLGLYCEROL--GLYCEROL-3-PHOSPHATE 3-PHOSPHATIDYLTRANSFERASE"/>
    <property type="match status" value="1"/>
</dbReference>
<comment type="subcellular location">
    <subcellularLocation>
        <location evidence="1">Membrane</location>
        <topology evidence="1">Multi-pass membrane protein</topology>
    </subcellularLocation>
</comment>
<evidence type="ECO:0000256" key="8">
    <source>
        <dbReference type="ARBA" id="ARBA00023136"/>
    </source>
</evidence>
<evidence type="ECO:0000256" key="10">
    <source>
        <dbReference type="ARBA" id="ARBA00023264"/>
    </source>
</evidence>
<sequence length="196" mass="21645">MTTANKVTIGRIILVPIFVVQLLYYFRNPEAHIHWYAAMAIFLVATVSDGVDGYLARFCGQATQLGSYLDPVADKLLMFSGLILLSIEFEANPFSQRIPLWLTATVVGRDVIIVTGSCLLYVVMGNVEVKPIFMSKTSAVFQMVVIGWVLCKLPEVGTFWLAIASAVTTSITGVFYVRDGIRQFSGHPLARPESFD</sequence>
<dbReference type="InterPro" id="IPR004570">
    <property type="entry name" value="Phosphatidylglycerol_P_synth"/>
</dbReference>
<feature type="transmembrane region" description="Helical" evidence="11">
    <location>
        <begin position="131"/>
        <end position="150"/>
    </location>
</feature>
<evidence type="ECO:0000313" key="12">
    <source>
        <dbReference type="EMBL" id="SVC18828.1"/>
    </source>
</evidence>
<gene>
    <name evidence="12" type="ORF">METZ01_LOCUS271682</name>
</gene>
<proteinExistence type="inferred from homology"/>
<evidence type="ECO:0000256" key="11">
    <source>
        <dbReference type="SAM" id="Phobius"/>
    </source>
</evidence>
<dbReference type="PIRSF" id="PIRSF000847">
    <property type="entry name" value="Phos_ph_gly_syn"/>
    <property type="match status" value="1"/>
</dbReference>
<dbReference type="PROSITE" id="PS00379">
    <property type="entry name" value="CDP_ALCOHOL_P_TRANSF"/>
    <property type="match status" value="1"/>
</dbReference>
<accession>A0A382K3J7</accession>
<dbReference type="GO" id="GO:0008444">
    <property type="term" value="F:CDP-diacylglycerol-glycerol-3-phosphate 3-phosphatidyltransferase activity"/>
    <property type="evidence" value="ECO:0007669"/>
    <property type="project" value="InterPro"/>
</dbReference>
<name>A0A382K3J7_9ZZZZ</name>
<dbReference type="InterPro" id="IPR050324">
    <property type="entry name" value="CDP-alcohol_PTase-I"/>
</dbReference>
<evidence type="ECO:0000256" key="4">
    <source>
        <dbReference type="ARBA" id="ARBA00022679"/>
    </source>
</evidence>
<keyword evidence="7" id="KW-0443">Lipid metabolism</keyword>
<keyword evidence="10" id="KW-1208">Phospholipid metabolism</keyword>
<dbReference type="GO" id="GO:0046474">
    <property type="term" value="P:glycerophospholipid biosynthetic process"/>
    <property type="evidence" value="ECO:0007669"/>
    <property type="project" value="TreeGrafter"/>
</dbReference>
<dbReference type="AlphaFoldDB" id="A0A382K3J7"/>
<dbReference type="PANTHER" id="PTHR14269">
    <property type="entry name" value="CDP-DIACYLGLYCEROL--GLYCEROL-3-PHOSPHATE 3-PHOSPHATIDYLTRANSFERASE-RELATED"/>
    <property type="match status" value="1"/>
</dbReference>
<evidence type="ECO:0000256" key="6">
    <source>
        <dbReference type="ARBA" id="ARBA00022989"/>
    </source>
</evidence>
<feature type="transmembrane region" description="Helical" evidence="11">
    <location>
        <begin position="7"/>
        <end position="27"/>
    </location>
</feature>
<keyword evidence="6 11" id="KW-1133">Transmembrane helix</keyword>
<keyword evidence="4" id="KW-0808">Transferase</keyword>
<evidence type="ECO:0008006" key="13">
    <source>
        <dbReference type="Google" id="ProtNLM"/>
    </source>
</evidence>
<evidence type="ECO:0000256" key="3">
    <source>
        <dbReference type="ARBA" id="ARBA00022516"/>
    </source>
</evidence>